<evidence type="ECO:0000313" key="2">
    <source>
        <dbReference type="Proteomes" id="UP001165960"/>
    </source>
</evidence>
<dbReference type="EMBL" id="QTSX02002904">
    <property type="protein sequence ID" value="KAJ9073485.1"/>
    <property type="molecule type" value="Genomic_DNA"/>
</dbReference>
<organism evidence="1 2">
    <name type="scientific">Entomophthora muscae</name>
    <dbReference type="NCBI Taxonomy" id="34485"/>
    <lineage>
        <taxon>Eukaryota</taxon>
        <taxon>Fungi</taxon>
        <taxon>Fungi incertae sedis</taxon>
        <taxon>Zoopagomycota</taxon>
        <taxon>Entomophthoromycotina</taxon>
        <taxon>Entomophthoromycetes</taxon>
        <taxon>Entomophthorales</taxon>
        <taxon>Entomophthoraceae</taxon>
        <taxon>Entomophthora</taxon>
    </lineage>
</organism>
<proteinExistence type="predicted"/>
<accession>A0ACC2TG94</accession>
<reference evidence="1" key="1">
    <citation type="submission" date="2022-04" db="EMBL/GenBank/DDBJ databases">
        <title>Genome of the entomopathogenic fungus Entomophthora muscae.</title>
        <authorList>
            <person name="Elya C."/>
            <person name="Lovett B.R."/>
            <person name="Lee E."/>
            <person name="Macias A.M."/>
            <person name="Hajek A.E."/>
            <person name="De Bivort B.L."/>
            <person name="Kasson M.T."/>
            <person name="De Fine Licht H.H."/>
            <person name="Stajich J.E."/>
        </authorList>
    </citation>
    <scope>NUCLEOTIDE SEQUENCE</scope>
    <source>
        <strain evidence="1">Berkeley</strain>
    </source>
</reference>
<gene>
    <name evidence="1" type="ORF">DSO57_1016016</name>
</gene>
<name>A0ACC2TG94_9FUNG</name>
<evidence type="ECO:0000313" key="1">
    <source>
        <dbReference type="EMBL" id="KAJ9073485.1"/>
    </source>
</evidence>
<keyword evidence="2" id="KW-1185">Reference proteome</keyword>
<sequence length="78" mass="8494">MTSQSPESLISPRQPTSDNPPSLLTPAASPPSKSNPSISILIPTWFPSTQEQETNQPKYLISKDLVIHEAVIHSQSTL</sequence>
<protein>
    <submittedName>
        <fullName evidence="1">Uncharacterized protein</fullName>
    </submittedName>
</protein>
<dbReference type="Proteomes" id="UP001165960">
    <property type="component" value="Unassembled WGS sequence"/>
</dbReference>
<comment type="caution">
    <text evidence="1">The sequence shown here is derived from an EMBL/GenBank/DDBJ whole genome shotgun (WGS) entry which is preliminary data.</text>
</comment>